<dbReference type="InterPro" id="IPR027417">
    <property type="entry name" value="P-loop_NTPase"/>
</dbReference>
<proteinExistence type="predicted"/>
<dbReference type="InterPro" id="IPR003439">
    <property type="entry name" value="ABC_transporter-like_ATP-bd"/>
</dbReference>
<evidence type="ECO:0000256" key="2">
    <source>
        <dbReference type="ARBA" id="ARBA00022741"/>
    </source>
</evidence>
<feature type="domain" description="ABC transporter" evidence="4">
    <location>
        <begin position="6"/>
        <end position="227"/>
    </location>
</feature>
<dbReference type="GO" id="GO:0005524">
    <property type="term" value="F:ATP binding"/>
    <property type="evidence" value="ECO:0007669"/>
    <property type="project" value="UniProtKB-KW"/>
</dbReference>
<keyword evidence="2" id="KW-0547">Nucleotide-binding</keyword>
<dbReference type="InterPro" id="IPR015854">
    <property type="entry name" value="ABC_transpr_LolD-like"/>
</dbReference>
<dbReference type="Gene3D" id="3.40.50.300">
    <property type="entry name" value="P-loop containing nucleotide triphosphate hydrolases"/>
    <property type="match status" value="1"/>
</dbReference>
<dbReference type="EMBL" id="AP027141">
    <property type="protein sequence ID" value="BDV29964.1"/>
    <property type="molecule type" value="Genomic_DNA"/>
</dbReference>
<dbReference type="InterPro" id="IPR017871">
    <property type="entry name" value="ABC_transporter-like_CS"/>
</dbReference>
<evidence type="ECO:0000313" key="6">
    <source>
        <dbReference type="Proteomes" id="UP001317779"/>
    </source>
</evidence>
<dbReference type="Pfam" id="PF00005">
    <property type="entry name" value="ABC_tran"/>
    <property type="match status" value="1"/>
</dbReference>
<dbReference type="Proteomes" id="UP001317779">
    <property type="component" value="Chromosome"/>
</dbReference>
<dbReference type="CDD" id="cd03255">
    <property type="entry name" value="ABC_MJ0796_LolCDE_FtsE"/>
    <property type="match status" value="1"/>
</dbReference>
<dbReference type="PROSITE" id="PS50893">
    <property type="entry name" value="ABC_TRANSPORTER_2"/>
    <property type="match status" value="1"/>
</dbReference>
<keyword evidence="6" id="KW-1185">Reference proteome</keyword>
<evidence type="ECO:0000259" key="4">
    <source>
        <dbReference type="PROSITE" id="PS50893"/>
    </source>
</evidence>
<dbReference type="SUPFAM" id="SSF52540">
    <property type="entry name" value="P-loop containing nucleoside triphosphate hydrolases"/>
    <property type="match status" value="1"/>
</dbReference>
<protein>
    <submittedName>
        <fullName evidence="5">ABC transporter ATP-binding protein</fullName>
    </submittedName>
</protein>
<keyword evidence="3 5" id="KW-0067">ATP-binding</keyword>
<name>A0ABM8DWF8_9MICO</name>
<keyword evidence="1" id="KW-0813">Transport</keyword>
<dbReference type="PANTHER" id="PTHR24220">
    <property type="entry name" value="IMPORT ATP-BINDING PROTEIN"/>
    <property type="match status" value="1"/>
</dbReference>
<reference evidence="5 6" key="1">
    <citation type="submission" date="2022-12" db="EMBL/GenBank/DDBJ databases">
        <title>Microbacterium terricola strain KV-448 chromosome, complete genome.</title>
        <authorList>
            <person name="Oshima T."/>
            <person name="Moriya T."/>
            <person name="Bessho Y."/>
        </authorList>
    </citation>
    <scope>NUCLEOTIDE SEQUENCE [LARGE SCALE GENOMIC DNA]</scope>
    <source>
        <strain evidence="5 6">KV-448</strain>
    </source>
</reference>
<organism evidence="5 6">
    <name type="scientific">Microbacterium terricola</name>
    <dbReference type="NCBI Taxonomy" id="344163"/>
    <lineage>
        <taxon>Bacteria</taxon>
        <taxon>Bacillati</taxon>
        <taxon>Actinomycetota</taxon>
        <taxon>Actinomycetes</taxon>
        <taxon>Micrococcales</taxon>
        <taxon>Microbacteriaceae</taxon>
        <taxon>Microbacterium</taxon>
    </lineage>
</organism>
<evidence type="ECO:0000256" key="3">
    <source>
        <dbReference type="ARBA" id="ARBA00022840"/>
    </source>
</evidence>
<dbReference type="PANTHER" id="PTHR24220:SF685">
    <property type="entry name" value="ABC TRANSPORTER RELATED"/>
    <property type="match status" value="1"/>
</dbReference>
<evidence type="ECO:0000313" key="5">
    <source>
        <dbReference type="EMBL" id="BDV29964.1"/>
    </source>
</evidence>
<dbReference type="PROSITE" id="PS00211">
    <property type="entry name" value="ABC_TRANSPORTER_1"/>
    <property type="match status" value="1"/>
</dbReference>
<dbReference type="RefSeq" id="WP_263796190.1">
    <property type="nucleotide sequence ID" value="NZ_AP027141.1"/>
</dbReference>
<dbReference type="SMART" id="SM00382">
    <property type="entry name" value="AAA"/>
    <property type="match status" value="1"/>
</dbReference>
<evidence type="ECO:0000256" key="1">
    <source>
        <dbReference type="ARBA" id="ARBA00022448"/>
    </source>
</evidence>
<sequence length="227" mass="23836">MGRRVVRGEGLGRVFGDGAIRTVALRDAALDVAAGELVVLRGTSGAGKTTLLSLLAGLDAPTTGRAWIGDLEVTAASETELADLRRGTLGIVAQEFALIPMLTAAENIELPLRLSQVAADERAARVAELLELVGLTPHAHQRPDELSGGQQQRVAIARALVHRPTVVLADEPTAQLDSATAEEMMRLLADRVHSDGVAALVSTHDPALVAIADRVIELHDGRVRPAG</sequence>
<gene>
    <name evidence="5" type="ORF">Microterr_06240</name>
</gene>
<dbReference type="InterPro" id="IPR003593">
    <property type="entry name" value="AAA+_ATPase"/>
</dbReference>
<accession>A0ABM8DWF8</accession>
<dbReference type="InterPro" id="IPR017911">
    <property type="entry name" value="MacB-like_ATP-bd"/>
</dbReference>